<feature type="domain" description="Helix-turn-helix type 11" evidence="1">
    <location>
        <begin position="6"/>
        <end position="62"/>
    </location>
</feature>
<evidence type="ECO:0000259" key="2">
    <source>
        <dbReference type="Pfam" id="PF13280"/>
    </source>
</evidence>
<dbReference type="InterPro" id="IPR036388">
    <property type="entry name" value="WH-like_DNA-bd_sf"/>
</dbReference>
<gene>
    <name evidence="3" type="ORF">QRX60_23730</name>
</gene>
<sequence length="233" mass="25803">MNRTDRLYALVEELRAVAPRPRSARWLANRFEVSTRTVERDISALQQSGTPIYAEPGRTGGYCLDKARTLPPVNLTPGEAVAMALALKRLAGTPFRAEAGSALRKLVAAMQQEDAAAAEDLATRVHFLDDAGDLPPIPRVLADALGARRVLRIGYGDRQGAETRREIEPLGYVGKPDHWYLVAWCRLREGIRAFRIDRITSVSVTAEVPPPRPLRREDLDIPYGVVEQLTLAE</sequence>
<dbReference type="AlphaFoldDB" id="A0A9Y2K050"/>
<dbReference type="EMBL" id="CP127295">
    <property type="protein sequence ID" value="WIY06712.1"/>
    <property type="molecule type" value="Genomic_DNA"/>
</dbReference>
<dbReference type="RefSeq" id="WP_286002969.1">
    <property type="nucleotide sequence ID" value="NZ_CP127295.1"/>
</dbReference>
<dbReference type="PANTHER" id="PTHR34580">
    <property type="match status" value="1"/>
</dbReference>
<evidence type="ECO:0000259" key="1">
    <source>
        <dbReference type="Pfam" id="PF08279"/>
    </source>
</evidence>
<accession>A0A9Y2K050</accession>
<protein>
    <submittedName>
        <fullName evidence="3">YafY family protein</fullName>
    </submittedName>
</protein>
<dbReference type="Proteomes" id="UP001239397">
    <property type="component" value="Chromosome"/>
</dbReference>
<keyword evidence="4" id="KW-1185">Reference proteome</keyword>
<evidence type="ECO:0000313" key="4">
    <source>
        <dbReference type="Proteomes" id="UP001239397"/>
    </source>
</evidence>
<organism evidence="3 4">
    <name type="scientific">Amycolatopsis mongoliensis</name>
    <dbReference type="NCBI Taxonomy" id="715475"/>
    <lineage>
        <taxon>Bacteria</taxon>
        <taxon>Bacillati</taxon>
        <taxon>Actinomycetota</taxon>
        <taxon>Actinomycetes</taxon>
        <taxon>Pseudonocardiales</taxon>
        <taxon>Pseudonocardiaceae</taxon>
        <taxon>Amycolatopsis</taxon>
    </lineage>
</organism>
<dbReference type="InterPro" id="IPR013196">
    <property type="entry name" value="HTH_11"/>
</dbReference>
<reference evidence="3 4" key="1">
    <citation type="submission" date="2023-06" db="EMBL/GenBank/DDBJ databases">
        <authorList>
            <person name="Oyuntsetseg B."/>
            <person name="Kim S.B."/>
        </authorList>
    </citation>
    <scope>NUCLEOTIDE SEQUENCE [LARGE SCALE GENOMIC DNA]</scope>
    <source>
        <strain evidence="3 4">4-36</strain>
    </source>
</reference>
<dbReference type="InterPro" id="IPR036390">
    <property type="entry name" value="WH_DNA-bd_sf"/>
</dbReference>
<proteinExistence type="predicted"/>
<dbReference type="SUPFAM" id="SSF46785">
    <property type="entry name" value="Winged helix' DNA-binding domain"/>
    <property type="match status" value="1"/>
</dbReference>
<dbReference type="PANTHER" id="PTHR34580:SF1">
    <property type="entry name" value="PROTEIN PAFC"/>
    <property type="match status" value="1"/>
</dbReference>
<dbReference type="KEGG" id="amog:QRX60_23730"/>
<name>A0A9Y2K050_9PSEU</name>
<dbReference type="Gene3D" id="1.10.10.10">
    <property type="entry name" value="Winged helix-like DNA-binding domain superfamily/Winged helix DNA-binding domain"/>
    <property type="match status" value="1"/>
</dbReference>
<dbReference type="Pfam" id="PF13280">
    <property type="entry name" value="WYL"/>
    <property type="match status" value="1"/>
</dbReference>
<feature type="domain" description="WYL" evidence="2">
    <location>
        <begin position="139"/>
        <end position="203"/>
    </location>
</feature>
<dbReference type="Pfam" id="PF08279">
    <property type="entry name" value="HTH_11"/>
    <property type="match status" value="1"/>
</dbReference>
<evidence type="ECO:0000313" key="3">
    <source>
        <dbReference type="EMBL" id="WIY06712.1"/>
    </source>
</evidence>
<dbReference type="InterPro" id="IPR026881">
    <property type="entry name" value="WYL_dom"/>
</dbReference>
<dbReference type="PROSITE" id="PS52050">
    <property type="entry name" value="WYL"/>
    <property type="match status" value="1"/>
</dbReference>
<dbReference type="InterPro" id="IPR051534">
    <property type="entry name" value="CBASS_pafABC_assoc_protein"/>
</dbReference>